<dbReference type="InterPro" id="IPR000073">
    <property type="entry name" value="AB_hydrolase_1"/>
</dbReference>
<dbReference type="InterPro" id="IPR050228">
    <property type="entry name" value="Carboxylesterase_BioH"/>
</dbReference>
<dbReference type="EMBL" id="CP023407">
    <property type="protein sequence ID" value="AYL39314.1"/>
    <property type="molecule type" value="Genomic_DNA"/>
</dbReference>
<dbReference type="InterPro" id="IPR029058">
    <property type="entry name" value="AB_hydrolase_fold"/>
</dbReference>
<evidence type="ECO:0000313" key="3">
    <source>
        <dbReference type="Proteomes" id="UP000282170"/>
    </source>
</evidence>
<sequence length="277" mass="30153">MRRWGEPRIHVTDWDETDGRGVPAVFVHNIFTWGGDDLYGFAAQRPLADRHRLLLVDRRGYGRSPDTARGDFETDADDVVGLLGEPRSGPDGHQGPAHLVGHGNGGVIAMLAAARRPDLVRSLTLIQPSAFTAAAEHPTVAAMLERVAGTAPGHLPESVTAAEFLRASTEGIGLPMPEPTARRLRAVATSMRERPIWEANVPLEPLRSAPWPTLIVCGTWEDAPTLYRTHVGEPLMACAEVLTDALGARLLRVPGFYPHTQHPDAVNAALRQHWGIR</sequence>
<dbReference type="GeneID" id="93881456"/>
<organism evidence="2 3">
    <name type="scientific">Streptomyces fungicidicus</name>
    <dbReference type="NCBI Taxonomy" id="68203"/>
    <lineage>
        <taxon>Bacteria</taxon>
        <taxon>Bacillati</taxon>
        <taxon>Actinomycetota</taxon>
        <taxon>Actinomycetes</taxon>
        <taxon>Kitasatosporales</taxon>
        <taxon>Streptomycetaceae</taxon>
        <taxon>Streptomyces</taxon>
    </lineage>
</organism>
<accession>A0A494V7D6</accession>
<protein>
    <submittedName>
        <fullName evidence="2">Alpha/beta hydrolase</fullName>
    </submittedName>
</protein>
<evidence type="ECO:0000313" key="2">
    <source>
        <dbReference type="EMBL" id="AYL39314.1"/>
    </source>
</evidence>
<feature type="domain" description="AB hydrolase-1" evidence="1">
    <location>
        <begin position="41"/>
        <end position="268"/>
    </location>
</feature>
<dbReference type="Pfam" id="PF12697">
    <property type="entry name" value="Abhydrolase_6"/>
    <property type="match status" value="1"/>
</dbReference>
<reference evidence="2 3" key="1">
    <citation type="submission" date="2017-09" db="EMBL/GenBank/DDBJ databases">
        <authorList>
            <person name="Zhang H."/>
            <person name="Hu S."/>
            <person name="Xu J."/>
            <person name="He Z."/>
        </authorList>
    </citation>
    <scope>NUCLEOTIDE SEQUENCE [LARGE SCALE GENOMIC DNA]</scope>
    <source>
        <strain evidence="2 3">TXX3120</strain>
    </source>
</reference>
<keyword evidence="2" id="KW-0378">Hydrolase</keyword>
<dbReference type="PANTHER" id="PTHR43194:SF2">
    <property type="entry name" value="PEROXISOMAL MEMBRANE PROTEIN LPX1"/>
    <property type="match status" value="1"/>
</dbReference>
<dbReference type="KEGG" id="sfug:CNQ36_01555"/>
<evidence type="ECO:0000259" key="1">
    <source>
        <dbReference type="Pfam" id="PF12697"/>
    </source>
</evidence>
<dbReference type="GO" id="GO:0016787">
    <property type="term" value="F:hydrolase activity"/>
    <property type="evidence" value="ECO:0007669"/>
    <property type="project" value="UniProtKB-KW"/>
</dbReference>
<dbReference type="RefSeq" id="WP_121548324.1">
    <property type="nucleotide sequence ID" value="NZ_CP023407.1"/>
</dbReference>
<dbReference type="AlphaFoldDB" id="A0A494V7D6"/>
<dbReference type="SUPFAM" id="SSF53474">
    <property type="entry name" value="alpha/beta-Hydrolases"/>
    <property type="match status" value="1"/>
</dbReference>
<dbReference type="Proteomes" id="UP000282170">
    <property type="component" value="Chromosome"/>
</dbReference>
<keyword evidence="3" id="KW-1185">Reference proteome</keyword>
<name>A0A494V7D6_9ACTN</name>
<gene>
    <name evidence="2" type="ORF">CNQ36_01555</name>
</gene>
<dbReference type="PRINTS" id="PR00111">
    <property type="entry name" value="ABHYDROLASE"/>
</dbReference>
<proteinExistence type="predicted"/>
<dbReference type="Gene3D" id="3.40.50.1820">
    <property type="entry name" value="alpha/beta hydrolase"/>
    <property type="match status" value="1"/>
</dbReference>
<dbReference type="PANTHER" id="PTHR43194">
    <property type="entry name" value="HYDROLASE ALPHA/BETA FOLD FAMILY"/>
    <property type="match status" value="1"/>
</dbReference>